<dbReference type="PANTHER" id="PTHR30532:SF28">
    <property type="entry name" value="PETROBACTIN-BINDING PROTEIN YCLQ"/>
    <property type="match status" value="1"/>
</dbReference>
<evidence type="ECO:0000256" key="4">
    <source>
        <dbReference type="ARBA" id="ARBA00022729"/>
    </source>
</evidence>
<name>A0A4P6USW6_9BACL</name>
<gene>
    <name evidence="9" type="ORF">DKZ56_01100</name>
</gene>
<evidence type="ECO:0000313" key="10">
    <source>
        <dbReference type="Proteomes" id="UP000291151"/>
    </source>
</evidence>
<evidence type="ECO:0000259" key="8">
    <source>
        <dbReference type="PROSITE" id="PS50983"/>
    </source>
</evidence>
<dbReference type="KEGG" id="uth:DKZ56_01100"/>
<dbReference type="Proteomes" id="UP000291151">
    <property type="component" value="Chromosome"/>
</dbReference>
<dbReference type="PROSITE" id="PS50983">
    <property type="entry name" value="FE_B12_PBP"/>
    <property type="match status" value="1"/>
</dbReference>
<feature type="region of interest" description="Disordered" evidence="6">
    <location>
        <begin position="26"/>
        <end position="45"/>
    </location>
</feature>
<evidence type="ECO:0000256" key="6">
    <source>
        <dbReference type="SAM" id="MobiDB-lite"/>
    </source>
</evidence>
<evidence type="ECO:0000256" key="1">
    <source>
        <dbReference type="ARBA" id="ARBA00004196"/>
    </source>
</evidence>
<dbReference type="SUPFAM" id="SSF53807">
    <property type="entry name" value="Helical backbone' metal receptor"/>
    <property type="match status" value="1"/>
</dbReference>
<organism evidence="9 10">
    <name type="scientific">Ureibacillus thermophilus</name>
    <dbReference type="NCBI Taxonomy" id="367743"/>
    <lineage>
        <taxon>Bacteria</taxon>
        <taxon>Bacillati</taxon>
        <taxon>Bacillota</taxon>
        <taxon>Bacilli</taxon>
        <taxon>Bacillales</taxon>
        <taxon>Caryophanaceae</taxon>
        <taxon>Ureibacillus</taxon>
    </lineage>
</organism>
<dbReference type="Gene3D" id="3.40.50.1980">
    <property type="entry name" value="Nitrogenase molybdenum iron protein domain"/>
    <property type="match status" value="2"/>
</dbReference>
<dbReference type="RefSeq" id="WP_208650894.1">
    <property type="nucleotide sequence ID" value="NZ_CP036528.1"/>
</dbReference>
<feature type="compositionally biased region" description="Basic and acidic residues" evidence="6">
    <location>
        <begin position="26"/>
        <end position="39"/>
    </location>
</feature>
<protein>
    <submittedName>
        <fullName evidence="9">Siderophore ABC transporter substrate-binding protein</fullName>
    </submittedName>
</protein>
<sequence length="342" mass="37736">MKQWKLFAVILAMFVIVLAACGDEKAEQDKNTNTDDTKQEAAQGENASFPITISSTISESKNEESGQTTVFDDVTFEKMPERIVVFDYGFLDTLDALGVEGIVGVAKDGTLPEHLSKFGSDEYASVGNLKTPNLEAIAALEPDAIFISGRQATFYDQLKEITPNVVFVGTSQDDYWGTFEKSVDIAAKLFGKEKEAEEQLAKFDEKLNELKELAGQYKTSLVTMYNEGKLSGFGTNSRYGYVYDIYGFTPVSDDIEASSHGSDFGFESVLKFDPEVLFVIDRTAAVGGQSNIEADMENDIIKQTQAYKNGKIVYLDGPLWYLAGGGLQSEMMKIEEILNKLK</sequence>
<feature type="signal peptide" evidence="7">
    <location>
        <begin position="1"/>
        <end position="19"/>
    </location>
</feature>
<keyword evidence="5" id="KW-0175">Coiled coil</keyword>
<dbReference type="CDD" id="cd01140">
    <property type="entry name" value="FatB"/>
    <property type="match status" value="1"/>
</dbReference>
<keyword evidence="3" id="KW-0813">Transport</keyword>
<dbReference type="InterPro" id="IPR051313">
    <property type="entry name" value="Bact_iron-sidero_bind"/>
</dbReference>
<keyword evidence="10" id="KW-1185">Reference proteome</keyword>
<evidence type="ECO:0000256" key="3">
    <source>
        <dbReference type="ARBA" id="ARBA00022448"/>
    </source>
</evidence>
<evidence type="ECO:0000256" key="5">
    <source>
        <dbReference type="SAM" id="Coils"/>
    </source>
</evidence>
<dbReference type="InterPro" id="IPR033870">
    <property type="entry name" value="FatB"/>
</dbReference>
<dbReference type="EMBL" id="CP036528">
    <property type="protein sequence ID" value="QBK24622.1"/>
    <property type="molecule type" value="Genomic_DNA"/>
</dbReference>
<comment type="subcellular location">
    <subcellularLocation>
        <location evidence="1">Cell envelope</location>
    </subcellularLocation>
</comment>
<proteinExistence type="inferred from homology"/>
<dbReference type="InterPro" id="IPR002491">
    <property type="entry name" value="ABC_transptr_periplasmic_BD"/>
</dbReference>
<feature type="coiled-coil region" evidence="5">
    <location>
        <begin position="186"/>
        <end position="216"/>
    </location>
</feature>
<dbReference type="Pfam" id="PF01497">
    <property type="entry name" value="Peripla_BP_2"/>
    <property type="match status" value="1"/>
</dbReference>
<feature type="chain" id="PRO_5039015542" evidence="7">
    <location>
        <begin position="20"/>
        <end position="342"/>
    </location>
</feature>
<keyword evidence="4 7" id="KW-0732">Signal</keyword>
<evidence type="ECO:0000313" key="9">
    <source>
        <dbReference type="EMBL" id="QBK24622.1"/>
    </source>
</evidence>
<dbReference type="AlphaFoldDB" id="A0A4P6USW6"/>
<dbReference type="PROSITE" id="PS51257">
    <property type="entry name" value="PROKAR_LIPOPROTEIN"/>
    <property type="match status" value="1"/>
</dbReference>
<comment type="similarity">
    <text evidence="2">Belongs to the bacterial solute-binding protein 8 family.</text>
</comment>
<accession>A0A4P6USW6</accession>
<evidence type="ECO:0000256" key="7">
    <source>
        <dbReference type="SAM" id="SignalP"/>
    </source>
</evidence>
<dbReference type="GO" id="GO:0030288">
    <property type="term" value="C:outer membrane-bounded periplasmic space"/>
    <property type="evidence" value="ECO:0007669"/>
    <property type="project" value="TreeGrafter"/>
</dbReference>
<dbReference type="GO" id="GO:1901678">
    <property type="term" value="P:iron coordination entity transport"/>
    <property type="evidence" value="ECO:0007669"/>
    <property type="project" value="UniProtKB-ARBA"/>
</dbReference>
<reference evidence="9 10" key="1">
    <citation type="submission" date="2019-02" db="EMBL/GenBank/DDBJ databases">
        <title>Ureibacillus thermophilus.</title>
        <authorList>
            <person name="Sunny J.S."/>
            <person name="Natarajan A."/>
            <person name="Saleena L.M."/>
        </authorList>
    </citation>
    <scope>NUCLEOTIDE SEQUENCE [LARGE SCALE GENOMIC DNA]</scope>
    <source>
        <strain evidence="9 10">LM102</strain>
    </source>
</reference>
<evidence type="ECO:0000256" key="2">
    <source>
        <dbReference type="ARBA" id="ARBA00008814"/>
    </source>
</evidence>
<feature type="domain" description="Fe/B12 periplasmic-binding" evidence="8">
    <location>
        <begin position="82"/>
        <end position="342"/>
    </location>
</feature>
<dbReference type="PANTHER" id="PTHR30532">
    <property type="entry name" value="IRON III DICITRATE-BINDING PERIPLASMIC PROTEIN"/>
    <property type="match status" value="1"/>
</dbReference>